<dbReference type="Gene3D" id="3.40.50.1700">
    <property type="entry name" value="Glycoside hydrolase family 3 C-terminal domain"/>
    <property type="match status" value="1"/>
</dbReference>
<dbReference type="RefSeq" id="WP_252435183.1">
    <property type="nucleotide sequence ID" value="NZ_JAGSOV010000003.1"/>
</dbReference>
<dbReference type="InterPro" id="IPR050288">
    <property type="entry name" value="Cellulose_deg_GH3"/>
</dbReference>
<dbReference type="InterPro" id="IPR036881">
    <property type="entry name" value="Glyco_hydro_3_C_sf"/>
</dbReference>
<dbReference type="InterPro" id="IPR026891">
    <property type="entry name" value="Fn3-like"/>
</dbReference>
<dbReference type="Pfam" id="PF14310">
    <property type="entry name" value="Fn3-like"/>
    <property type="match status" value="1"/>
</dbReference>
<dbReference type="InterPro" id="IPR001764">
    <property type="entry name" value="Glyco_hydro_3_N"/>
</dbReference>
<evidence type="ECO:0000256" key="2">
    <source>
        <dbReference type="ARBA" id="ARBA00022801"/>
    </source>
</evidence>
<gene>
    <name evidence="5" type="ORF">KDL28_00865</name>
</gene>
<organism evidence="5 6">
    <name type="scientific">Pseudonocardia humida</name>
    <dbReference type="NCBI Taxonomy" id="2800819"/>
    <lineage>
        <taxon>Bacteria</taxon>
        <taxon>Bacillati</taxon>
        <taxon>Actinomycetota</taxon>
        <taxon>Actinomycetes</taxon>
        <taxon>Pseudonocardiales</taxon>
        <taxon>Pseudonocardiaceae</taxon>
        <taxon>Pseudonocardia</taxon>
    </lineage>
</organism>
<feature type="region of interest" description="Disordered" evidence="3">
    <location>
        <begin position="651"/>
        <end position="675"/>
    </location>
</feature>
<dbReference type="SMART" id="SM01217">
    <property type="entry name" value="Fn3_like"/>
    <property type="match status" value="1"/>
</dbReference>
<dbReference type="SUPFAM" id="SSF51445">
    <property type="entry name" value="(Trans)glycosidases"/>
    <property type="match status" value="1"/>
</dbReference>
<dbReference type="Pfam" id="PF00933">
    <property type="entry name" value="Glyco_hydro_3"/>
    <property type="match status" value="1"/>
</dbReference>
<evidence type="ECO:0000256" key="3">
    <source>
        <dbReference type="SAM" id="MobiDB-lite"/>
    </source>
</evidence>
<reference evidence="5" key="1">
    <citation type="submission" date="2021-04" db="EMBL/GenBank/DDBJ databases">
        <title>Pseudonocardia sp. nov., isolated from sandy soil of mangrove forest.</title>
        <authorList>
            <person name="Zan Z."/>
            <person name="Huang R."/>
            <person name="Liu W."/>
        </authorList>
    </citation>
    <scope>NUCLEOTIDE SEQUENCE</scope>
    <source>
        <strain evidence="5">S2-4</strain>
    </source>
</reference>
<comment type="similarity">
    <text evidence="1">Belongs to the glycosyl hydrolase 3 family.</text>
</comment>
<dbReference type="Gene3D" id="3.20.20.300">
    <property type="entry name" value="Glycoside hydrolase, family 3, N-terminal domain"/>
    <property type="match status" value="1"/>
</dbReference>
<name>A0ABT0ZSB0_9PSEU</name>
<feature type="domain" description="Fibronectin type III-like" evidence="4">
    <location>
        <begin position="574"/>
        <end position="643"/>
    </location>
</feature>
<protein>
    <submittedName>
        <fullName evidence="5">Fibronectin type III-like domain-contianing protein</fullName>
    </submittedName>
</protein>
<evidence type="ECO:0000256" key="1">
    <source>
        <dbReference type="ARBA" id="ARBA00005336"/>
    </source>
</evidence>
<proteinExistence type="inferred from homology"/>
<dbReference type="PANTHER" id="PTHR42715:SF10">
    <property type="entry name" value="BETA-GLUCOSIDASE"/>
    <property type="match status" value="1"/>
</dbReference>
<sequence>MSPAPSPRRGPVVAVPGPDERPEPFITALLEHMTLGEKIGQLVGTLLPAADTELAPGLLDMPPGVLAVPAMTAAESNRAVRRLQLELTTRTRMRIPALPVALAEPRGATRFPPPMARAAGWDRELVGAIAAAAAAQLRAGGVVGQLAPAVALAVGPDTARMSGCFGGSAVLAAELVAAHVRGAQGPDPDLIDAEHVAAAATGFGGVGRSPDTAVMTDLDRRTLRAEVLVPAEAAVRAGVAMVVPTHGGNDGLPAHVDDALLRTLLRDEWEFAGPVLAAPGAVAALVHRHRVAEDLDAARAMVWESGVDASLIATHPDVRGERITGMVRRGSLPEWLVDEAVAALLRLKWRLGLWARPLPPDPDERPARVAAAAELADRAAVESMVLLADPTGVLPLRGSGGVRLWAPPDLPGAALLARRLAAALPGAAVALDIADDPPEGAETLVALLPEHRPTARLRAVAEAATGRPVVAVLTGGSTGGVAELLERPTALLLCWEGVAEWAGTLAAVLSGAAEPGGRMPVGPGAGGHLPLGHGSGYTGFAYSDLELPARLPAGGAPLRVGCLLTNTGRRDGKEVVQVYLRHRIASVTTPERGLGGFTAVRVPAGAAVRVEVSVPVERFAVWGRGMRRAVEPGEFEVLVGRSATDIRLSGRTTAVLPEPPTAGHSRSEQSVTPFG</sequence>
<evidence type="ECO:0000313" key="5">
    <source>
        <dbReference type="EMBL" id="MCO1653597.1"/>
    </source>
</evidence>
<comment type="caution">
    <text evidence="5">The sequence shown here is derived from an EMBL/GenBank/DDBJ whole genome shotgun (WGS) entry which is preliminary data.</text>
</comment>
<accession>A0ABT0ZSB0</accession>
<feature type="region of interest" description="Disordered" evidence="3">
    <location>
        <begin position="1"/>
        <end position="21"/>
    </location>
</feature>
<dbReference type="InterPro" id="IPR017853">
    <property type="entry name" value="GH"/>
</dbReference>
<evidence type="ECO:0000259" key="4">
    <source>
        <dbReference type="SMART" id="SM01217"/>
    </source>
</evidence>
<dbReference type="Proteomes" id="UP001165283">
    <property type="component" value="Unassembled WGS sequence"/>
</dbReference>
<dbReference type="InterPro" id="IPR036962">
    <property type="entry name" value="Glyco_hydro_3_N_sf"/>
</dbReference>
<dbReference type="PANTHER" id="PTHR42715">
    <property type="entry name" value="BETA-GLUCOSIDASE"/>
    <property type="match status" value="1"/>
</dbReference>
<keyword evidence="6" id="KW-1185">Reference proteome</keyword>
<dbReference type="InterPro" id="IPR013783">
    <property type="entry name" value="Ig-like_fold"/>
</dbReference>
<dbReference type="Gene3D" id="2.60.40.10">
    <property type="entry name" value="Immunoglobulins"/>
    <property type="match status" value="1"/>
</dbReference>
<keyword evidence="2" id="KW-0378">Hydrolase</keyword>
<dbReference type="SUPFAM" id="SSF52279">
    <property type="entry name" value="Beta-D-glucan exohydrolase, C-terminal domain"/>
    <property type="match status" value="1"/>
</dbReference>
<evidence type="ECO:0000313" key="6">
    <source>
        <dbReference type="Proteomes" id="UP001165283"/>
    </source>
</evidence>
<dbReference type="EMBL" id="JAGSOV010000003">
    <property type="protein sequence ID" value="MCO1653597.1"/>
    <property type="molecule type" value="Genomic_DNA"/>
</dbReference>